<reference evidence="4" key="1">
    <citation type="submission" date="2019-06" db="EMBL/GenBank/DDBJ databases">
        <title>Draft genome sequence of the griseofulvin-producing fungus Xylaria cubensis strain G536.</title>
        <authorList>
            <person name="Mead M.E."/>
            <person name="Raja H.A."/>
            <person name="Steenwyk J.L."/>
            <person name="Knowles S.L."/>
            <person name="Oberlies N.H."/>
            <person name="Rokas A."/>
        </authorList>
    </citation>
    <scope>NUCLEOTIDE SEQUENCE [LARGE SCALE GENOMIC DNA]</scope>
    <source>
        <strain evidence="4">G536</strain>
    </source>
</reference>
<sequence length="446" mass="50995">MDSRSCSPIRSPPTPAIHSEALSTQERFKRIRDSSLRLQGEASLIIKQLKRSTDDSQDYWQKLSMIHDLRGKIKNYTIEGERIEFLARGGNEDAFNSLDSTLKLTQAVQAHKKQKLLFEEHNQKLESSNPARRVWMSMFTCSRIGLNVAKAGVGVRERSDQRAFKKNILRDYDLEPDRCDKNKRGLYWSVVHGTWIVADMLTAAHIFPVSWGQKMMTEMFGDECKDELFSSRNGLLLPKTIERAMDEWAIVIVPDLPNDPDVNEVKPWIASAPREYKFRVLDHNHPELNRRISMSDADTRLGRDLDQSRLVFRGNYRPRARFLWLGFACAILKRFWASPIHGGSEKLTSQFGRGIWATGGHYLRRDFVLGIMEEMGHEIDDFMLEGAMPSLVEEDQVPNKAVAAMLASRVVEVCEKEEGEDEDEEGGDEEGDDDDAEDDEDLSDIL</sequence>
<dbReference type="Proteomes" id="UP000319160">
    <property type="component" value="Unassembled WGS sequence"/>
</dbReference>
<name>A0A553HP54_9PEZI</name>
<evidence type="ECO:0000256" key="1">
    <source>
        <dbReference type="SAM" id="MobiDB-lite"/>
    </source>
</evidence>
<proteinExistence type="predicted"/>
<evidence type="ECO:0000313" key="3">
    <source>
        <dbReference type="EMBL" id="TRX89727.1"/>
    </source>
</evidence>
<comment type="caution">
    <text evidence="3">The sequence shown here is derived from an EMBL/GenBank/DDBJ whole genome shotgun (WGS) entry which is preliminary data.</text>
</comment>
<dbReference type="InterPro" id="IPR003615">
    <property type="entry name" value="HNH_nuc"/>
</dbReference>
<dbReference type="EMBL" id="VFLP01000063">
    <property type="protein sequence ID" value="TRX89727.1"/>
    <property type="molecule type" value="Genomic_DNA"/>
</dbReference>
<gene>
    <name evidence="3" type="ORF">FHL15_009317</name>
</gene>
<dbReference type="STRING" id="2512241.A0A553HP54"/>
<dbReference type="AlphaFoldDB" id="A0A553HP54"/>
<feature type="compositionally biased region" description="Acidic residues" evidence="1">
    <location>
        <begin position="415"/>
        <end position="446"/>
    </location>
</feature>
<protein>
    <recommendedName>
        <fullName evidence="2">HNH nuclease domain-containing protein</fullName>
    </recommendedName>
</protein>
<organism evidence="3 4">
    <name type="scientific">Xylaria flabelliformis</name>
    <dbReference type="NCBI Taxonomy" id="2512241"/>
    <lineage>
        <taxon>Eukaryota</taxon>
        <taxon>Fungi</taxon>
        <taxon>Dikarya</taxon>
        <taxon>Ascomycota</taxon>
        <taxon>Pezizomycotina</taxon>
        <taxon>Sordariomycetes</taxon>
        <taxon>Xylariomycetidae</taxon>
        <taxon>Xylariales</taxon>
        <taxon>Xylariaceae</taxon>
        <taxon>Xylaria</taxon>
    </lineage>
</organism>
<evidence type="ECO:0000313" key="4">
    <source>
        <dbReference type="Proteomes" id="UP000319160"/>
    </source>
</evidence>
<feature type="domain" description="HNH nuclease" evidence="2">
    <location>
        <begin position="198"/>
        <end position="252"/>
    </location>
</feature>
<dbReference type="OrthoDB" id="5386595at2759"/>
<accession>A0A553HP54</accession>
<feature type="region of interest" description="Disordered" evidence="1">
    <location>
        <begin position="413"/>
        <end position="446"/>
    </location>
</feature>
<evidence type="ECO:0000259" key="2">
    <source>
        <dbReference type="Pfam" id="PF13391"/>
    </source>
</evidence>
<keyword evidence="4" id="KW-1185">Reference proteome</keyword>
<dbReference type="Pfam" id="PF13391">
    <property type="entry name" value="HNH_2"/>
    <property type="match status" value="1"/>
</dbReference>